<comment type="caution">
    <text evidence="3">The sequence shown here is derived from an EMBL/GenBank/DDBJ whole genome shotgun (WGS) entry which is preliminary data.</text>
</comment>
<dbReference type="PANTHER" id="PTHR31793">
    <property type="entry name" value="4-HYDROXYBENZOYL-COA THIOESTERASE FAMILY MEMBER"/>
    <property type="match status" value="1"/>
</dbReference>
<proteinExistence type="inferred from homology"/>
<dbReference type="EMBL" id="JAQQPM010000002">
    <property type="protein sequence ID" value="KAK2068281.1"/>
    <property type="molecule type" value="Genomic_DNA"/>
</dbReference>
<protein>
    <recommendedName>
        <fullName evidence="5">Thioesterase domain-containing protein</fullName>
    </recommendedName>
</protein>
<dbReference type="CDD" id="cd00586">
    <property type="entry name" value="4HBT"/>
    <property type="match status" value="1"/>
</dbReference>
<comment type="similarity">
    <text evidence="1">Belongs to the 4-hydroxybenzoyl-CoA thioesterase family.</text>
</comment>
<organism evidence="3 4">
    <name type="scientific">Phyllachora maydis</name>
    <dbReference type="NCBI Taxonomy" id="1825666"/>
    <lineage>
        <taxon>Eukaryota</taxon>
        <taxon>Fungi</taxon>
        <taxon>Dikarya</taxon>
        <taxon>Ascomycota</taxon>
        <taxon>Pezizomycotina</taxon>
        <taxon>Sordariomycetes</taxon>
        <taxon>Sordariomycetidae</taxon>
        <taxon>Phyllachorales</taxon>
        <taxon>Phyllachoraceae</taxon>
        <taxon>Phyllachora</taxon>
    </lineage>
</organism>
<dbReference type="InterPro" id="IPR029069">
    <property type="entry name" value="HotDog_dom_sf"/>
</dbReference>
<dbReference type="SUPFAM" id="SSF54637">
    <property type="entry name" value="Thioesterase/thiol ester dehydrase-isomerase"/>
    <property type="match status" value="1"/>
</dbReference>
<sequence length="155" mass="17476">MTRPGQLKSRVRSDYPYRKEYRTRWNDNDTYDHVNNSIYAFLYDSIINTYLIEHCELNPPSPAQYALVVYSQVHYLGSFAFPAVADVGLRVKSLGQSSVIYELALFEQGIDQVKSVGEYVHVFVDRATGRPAARGMNATVRGGLQRIAVGPQAKL</sequence>
<evidence type="ECO:0000256" key="1">
    <source>
        <dbReference type="ARBA" id="ARBA00005953"/>
    </source>
</evidence>
<gene>
    <name evidence="3" type="ORF">P8C59_002929</name>
</gene>
<dbReference type="FunFam" id="3.10.129.10:FF:000104">
    <property type="entry name" value="Thioesterase family protein (AFU_orthologue AFUA_2G16350)"/>
    <property type="match status" value="1"/>
</dbReference>
<dbReference type="PANTHER" id="PTHR31793:SF27">
    <property type="entry name" value="NOVEL THIOESTERASE SUPERFAMILY DOMAIN AND SAPOSIN A-TYPE DOMAIN CONTAINING PROTEIN (0610012H03RIK)"/>
    <property type="match status" value="1"/>
</dbReference>
<dbReference type="Proteomes" id="UP001217918">
    <property type="component" value="Unassembled WGS sequence"/>
</dbReference>
<evidence type="ECO:0000256" key="2">
    <source>
        <dbReference type="ARBA" id="ARBA00022801"/>
    </source>
</evidence>
<evidence type="ECO:0008006" key="5">
    <source>
        <dbReference type="Google" id="ProtNLM"/>
    </source>
</evidence>
<dbReference type="Pfam" id="PF13279">
    <property type="entry name" value="4HBT_2"/>
    <property type="match status" value="1"/>
</dbReference>
<keyword evidence="4" id="KW-1185">Reference proteome</keyword>
<reference evidence="3" key="1">
    <citation type="journal article" date="2023" name="Mol. Plant Microbe Interact.">
        <title>Elucidating the Obligate Nature and Biological Capacity of an Invasive Fungal Corn Pathogen.</title>
        <authorList>
            <person name="MacCready J.S."/>
            <person name="Roggenkamp E.M."/>
            <person name="Gdanetz K."/>
            <person name="Chilvers M.I."/>
        </authorList>
    </citation>
    <scope>NUCLEOTIDE SEQUENCE</scope>
    <source>
        <strain evidence="3">PM02</strain>
    </source>
</reference>
<evidence type="ECO:0000313" key="4">
    <source>
        <dbReference type="Proteomes" id="UP001217918"/>
    </source>
</evidence>
<evidence type="ECO:0000313" key="3">
    <source>
        <dbReference type="EMBL" id="KAK2068281.1"/>
    </source>
</evidence>
<dbReference type="GO" id="GO:0047617">
    <property type="term" value="F:fatty acyl-CoA hydrolase activity"/>
    <property type="evidence" value="ECO:0007669"/>
    <property type="project" value="TreeGrafter"/>
</dbReference>
<dbReference type="InterPro" id="IPR050563">
    <property type="entry name" value="4-hydroxybenzoyl-CoA_TE"/>
</dbReference>
<name>A0AAD9MCU0_9PEZI</name>
<dbReference type="AlphaFoldDB" id="A0AAD9MCU0"/>
<dbReference type="Gene3D" id="3.10.129.10">
    <property type="entry name" value="Hotdog Thioesterase"/>
    <property type="match status" value="1"/>
</dbReference>
<accession>A0AAD9MCU0</accession>
<keyword evidence="2" id="KW-0378">Hydrolase</keyword>